<dbReference type="AlphaFoldDB" id="A3I1D5"/>
<name>A3I1D5_9BACT</name>
<feature type="chain" id="PRO_5002653299" evidence="1">
    <location>
        <begin position="18"/>
        <end position="151"/>
    </location>
</feature>
<accession>A3I1D5</accession>
<dbReference type="HOGENOM" id="CLU_109250_0_1_10"/>
<evidence type="ECO:0000313" key="3">
    <source>
        <dbReference type="Proteomes" id="UP000003919"/>
    </source>
</evidence>
<dbReference type="Proteomes" id="UP000003919">
    <property type="component" value="Chromosome"/>
</dbReference>
<organism evidence="2 3">
    <name type="scientific">Algoriphagus machipongonensis</name>
    <dbReference type="NCBI Taxonomy" id="388413"/>
    <lineage>
        <taxon>Bacteria</taxon>
        <taxon>Pseudomonadati</taxon>
        <taxon>Bacteroidota</taxon>
        <taxon>Cytophagia</taxon>
        <taxon>Cytophagales</taxon>
        <taxon>Cyclobacteriaceae</taxon>
        <taxon>Algoriphagus</taxon>
    </lineage>
</organism>
<evidence type="ECO:0000256" key="1">
    <source>
        <dbReference type="SAM" id="SignalP"/>
    </source>
</evidence>
<dbReference type="EMBL" id="CM001023">
    <property type="protein sequence ID" value="EAZ79601.1"/>
    <property type="molecule type" value="Genomic_DNA"/>
</dbReference>
<gene>
    <name evidence="2" type="ORF">ALPR1_08253</name>
</gene>
<keyword evidence="2" id="KW-0449">Lipoprotein</keyword>
<dbReference type="RefSeq" id="WP_008199762.1">
    <property type="nucleotide sequence ID" value="NZ_CM001023.1"/>
</dbReference>
<feature type="signal peptide" evidence="1">
    <location>
        <begin position="1"/>
        <end position="17"/>
    </location>
</feature>
<dbReference type="Pfam" id="PF14109">
    <property type="entry name" value="GldH_lipo"/>
    <property type="match status" value="1"/>
</dbReference>
<keyword evidence="3" id="KW-1185">Reference proteome</keyword>
<protein>
    <submittedName>
        <fullName evidence="2">Lipoprotein</fullName>
    </submittedName>
</protein>
<dbReference type="STRING" id="388413.ALPR1_08253"/>
<dbReference type="InterPro" id="IPR020018">
    <property type="entry name" value="Motility-assoc_lipoprot_GldH"/>
</dbReference>
<dbReference type="PROSITE" id="PS51257">
    <property type="entry name" value="PROKAR_LIPOPROTEIN"/>
    <property type="match status" value="1"/>
</dbReference>
<reference evidence="2 3" key="1">
    <citation type="journal article" date="2011" name="J. Bacteriol.">
        <title>Complete genome sequence of Algoriphagus sp. PR1, bacterial prey of a colony-forming choanoflagellate.</title>
        <authorList>
            <person name="Alegado R.A."/>
            <person name="Ferriera S."/>
            <person name="Nusbaum C."/>
            <person name="Young S.K."/>
            <person name="Zeng Q."/>
            <person name="Imamovic A."/>
            <person name="Fairclough S.R."/>
            <person name="King N."/>
        </authorList>
    </citation>
    <scope>NUCLEOTIDE SEQUENCE [LARGE SCALE GENOMIC DNA]</scope>
    <source>
        <strain evidence="2 3">PR1</strain>
    </source>
</reference>
<dbReference type="OrthoDB" id="982482at2"/>
<proteinExistence type="predicted"/>
<evidence type="ECO:0000313" key="2">
    <source>
        <dbReference type="EMBL" id="EAZ79601.1"/>
    </source>
</evidence>
<sequence length="151" mass="17336">MIKRFSWLILLAMMVFASCTEDRVFEEFKPISNKSWGIADSLNFNLTEVEELTNQSLIAFRFNEEYAYSNCYVRLISRDSLGVILDNQLVNVPLFDSKTGEPMGDGFGSSYTYYDSLPFQLNPKTKKVTLLQYMRENELTGIEAVGLKILK</sequence>
<comment type="caution">
    <text evidence="2">The sequence shown here is derived from an EMBL/GenBank/DDBJ whole genome shotgun (WGS) entry which is preliminary data.</text>
</comment>
<dbReference type="EMBL" id="AAXU02000001">
    <property type="protein sequence ID" value="EAZ79601.1"/>
    <property type="molecule type" value="Genomic_DNA"/>
</dbReference>
<keyword evidence="1" id="KW-0732">Signal</keyword>